<feature type="transmembrane region" description="Helical" evidence="9">
    <location>
        <begin position="331"/>
        <end position="354"/>
    </location>
</feature>
<comment type="similarity">
    <text evidence="2">Belongs to the autoinducer-2 exporter (AI-2E) (TC 2.A.86) family.</text>
</comment>
<evidence type="ECO:0000256" key="3">
    <source>
        <dbReference type="ARBA" id="ARBA00022448"/>
    </source>
</evidence>
<dbReference type="KEGG" id="sro:Sros_1694"/>
<dbReference type="HOGENOM" id="CLU_031275_6_1_11"/>
<comment type="subcellular location">
    <subcellularLocation>
        <location evidence="1">Cell membrane</location>
        <topology evidence="1">Multi-pass membrane protein</topology>
    </subcellularLocation>
</comment>
<evidence type="ECO:0000256" key="4">
    <source>
        <dbReference type="ARBA" id="ARBA00022475"/>
    </source>
</evidence>
<dbReference type="AlphaFoldDB" id="D2AS06"/>
<dbReference type="GO" id="GO:0055085">
    <property type="term" value="P:transmembrane transport"/>
    <property type="evidence" value="ECO:0007669"/>
    <property type="project" value="TreeGrafter"/>
</dbReference>
<keyword evidence="5 9" id="KW-0812">Transmembrane</keyword>
<dbReference type="STRING" id="479432.Sros_1694"/>
<accession>D2AS06</accession>
<evidence type="ECO:0000256" key="6">
    <source>
        <dbReference type="ARBA" id="ARBA00022989"/>
    </source>
</evidence>
<name>D2AS06_STRRD</name>
<proteinExistence type="inferred from homology"/>
<gene>
    <name evidence="10" type="ordered locus">Sros_1694</name>
</gene>
<dbReference type="InterPro" id="IPR002549">
    <property type="entry name" value="AI-2E-like"/>
</dbReference>
<feature type="transmembrane region" description="Helical" evidence="9">
    <location>
        <begin position="109"/>
        <end position="129"/>
    </location>
</feature>
<feature type="transmembrane region" description="Helical" evidence="9">
    <location>
        <begin position="243"/>
        <end position="268"/>
    </location>
</feature>
<evidence type="ECO:0000313" key="10">
    <source>
        <dbReference type="EMBL" id="ACZ84685.1"/>
    </source>
</evidence>
<feature type="compositionally biased region" description="Low complexity" evidence="8">
    <location>
        <begin position="51"/>
        <end position="76"/>
    </location>
</feature>
<keyword evidence="7 9" id="KW-0472">Membrane</keyword>
<evidence type="ECO:0000256" key="5">
    <source>
        <dbReference type="ARBA" id="ARBA00022692"/>
    </source>
</evidence>
<evidence type="ECO:0000256" key="7">
    <source>
        <dbReference type="ARBA" id="ARBA00023136"/>
    </source>
</evidence>
<evidence type="ECO:0000313" key="11">
    <source>
        <dbReference type="Proteomes" id="UP000002029"/>
    </source>
</evidence>
<keyword evidence="6 9" id="KW-1133">Transmembrane helix</keyword>
<dbReference type="Pfam" id="PF01594">
    <property type="entry name" value="AI-2E_transport"/>
    <property type="match status" value="1"/>
</dbReference>
<protein>
    <submittedName>
        <fullName evidence="10">Permease-like protein</fullName>
    </submittedName>
</protein>
<feature type="transmembrane region" description="Helical" evidence="9">
    <location>
        <begin position="135"/>
        <end position="153"/>
    </location>
</feature>
<keyword evidence="11" id="KW-1185">Reference proteome</keyword>
<dbReference type="PANTHER" id="PTHR21716">
    <property type="entry name" value="TRANSMEMBRANE PROTEIN"/>
    <property type="match status" value="1"/>
</dbReference>
<dbReference type="GO" id="GO:0005886">
    <property type="term" value="C:plasma membrane"/>
    <property type="evidence" value="ECO:0007669"/>
    <property type="project" value="UniProtKB-SubCell"/>
</dbReference>
<sequence length="443" mass="45050">MPEASPTADVSTAPDPGSHPAADAAPRSSAATGGPPGAADGPPRTADGRSGTTDGPPTAADGAPGAANGLSAAADGFPGAEGPQASPGAPDEHAAPYGRPGKPLAKNPFLIGLTAGMGLLTSWALAQALVTSRSVIVLVVVAMFLALGLNPAVESLQRRRLARRWAISIVFGAVILFFVLFGLAIVPPVSQEAASFISAVPGYTQELLANPTLKELDSDYQILTRIGDYITSGGLAQTVAGGLVGAGAVVFNAFFSGVTLLVLTLYFLGSLPSIKDYLFRLVPSSRRERTRGLGDEIISGIGGYVAGNLLISVIAGVVTWVFLAFAGVEYALALALVVAVTDLIPLVGATIGAVLVSGVALLQSGTLGIACAIFFLVYQQVENYLIYPRVMKRSVDVAPAVTVIAALFGGALLGIVGALLAIPVAAAIALIIREVVIPRQARL</sequence>
<dbReference type="EMBL" id="CP001814">
    <property type="protein sequence ID" value="ACZ84685.1"/>
    <property type="molecule type" value="Genomic_DNA"/>
</dbReference>
<dbReference type="PANTHER" id="PTHR21716:SF53">
    <property type="entry name" value="PERMEASE PERM-RELATED"/>
    <property type="match status" value="1"/>
</dbReference>
<feature type="transmembrane region" description="Helical" evidence="9">
    <location>
        <begin position="297"/>
        <end position="325"/>
    </location>
</feature>
<feature type="transmembrane region" description="Helical" evidence="9">
    <location>
        <begin position="361"/>
        <end position="381"/>
    </location>
</feature>
<keyword evidence="3" id="KW-0813">Transport</keyword>
<feature type="transmembrane region" description="Helical" evidence="9">
    <location>
        <begin position="401"/>
        <end position="432"/>
    </location>
</feature>
<feature type="region of interest" description="Disordered" evidence="8">
    <location>
        <begin position="1"/>
        <end position="99"/>
    </location>
</feature>
<feature type="compositionally biased region" description="Low complexity" evidence="8">
    <location>
        <begin position="20"/>
        <end position="45"/>
    </location>
</feature>
<dbReference type="Proteomes" id="UP000002029">
    <property type="component" value="Chromosome"/>
</dbReference>
<feature type="transmembrane region" description="Helical" evidence="9">
    <location>
        <begin position="165"/>
        <end position="186"/>
    </location>
</feature>
<reference evidence="10 11" key="1">
    <citation type="journal article" date="2010" name="Stand. Genomic Sci.">
        <title>Complete genome sequence of Streptosporangium roseum type strain (NI 9100).</title>
        <authorList>
            <person name="Nolan M."/>
            <person name="Sikorski J."/>
            <person name="Jando M."/>
            <person name="Lucas S."/>
            <person name="Lapidus A."/>
            <person name="Glavina Del Rio T."/>
            <person name="Chen F."/>
            <person name="Tice H."/>
            <person name="Pitluck S."/>
            <person name="Cheng J.F."/>
            <person name="Chertkov O."/>
            <person name="Sims D."/>
            <person name="Meincke L."/>
            <person name="Brettin T."/>
            <person name="Han C."/>
            <person name="Detter J.C."/>
            <person name="Bruce D."/>
            <person name="Goodwin L."/>
            <person name="Land M."/>
            <person name="Hauser L."/>
            <person name="Chang Y.J."/>
            <person name="Jeffries C.D."/>
            <person name="Ivanova N."/>
            <person name="Mavromatis K."/>
            <person name="Mikhailova N."/>
            <person name="Chen A."/>
            <person name="Palaniappan K."/>
            <person name="Chain P."/>
            <person name="Rohde M."/>
            <person name="Goker M."/>
            <person name="Bristow J."/>
            <person name="Eisen J.A."/>
            <person name="Markowitz V."/>
            <person name="Hugenholtz P."/>
            <person name="Kyrpides N.C."/>
            <person name="Klenk H.P."/>
        </authorList>
    </citation>
    <scope>NUCLEOTIDE SEQUENCE [LARGE SCALE GENOMIC DNA]</scope>
    <source>
        <strain evidence="11">ATCC 12428 / DSM 43021 / JCM 3005 / NI 9100</strain>
    </source>
</reference>
<keyword evidence="4" id="KW-1003">Cell membrane</keyword>
<evidence type="ECO:0000256" key="1">
    <source>
        <dbReference type="ARBA" id="ARBA00004651"/>
    </source>
</evidence>
<dbReference type="eggNOG" id="COG0628">
    <property type="taxonomic scope" value="Bacteria"/>
</dbReference>
<evidence type="ECO:0000256" key="2">
    <source>
        <dbReference type="ARBA" id="ARBA00009773"/>
    </source>
</evidence>
<evidence type="ECO:0000256" key="9">
    <source>
        <dbReference type="SAM" id="Phobius"/>
    </source>
</evidence>
<evidence type="ECO:0000256" key="8">
    <source>
        <dbReference type="SAM" id="MobiDB-lite"/>
    </source>
</evidence>
<dbReference type="RefSeq" id="WP_012888430.1">
    <property type="nucleotide sequence ID" value="NC_013595.1"/>
</dbReference>
<organism evidence="10 11">
    <name type="scientific">Streptosporangium roseum (strain ATCC 12428 / DSM 43021 / JCM 3005 / KCTC 9067 / NCIMB 10171 / NRRL 2505 / NI 9100)</name>
    <dbReference type="NCBI Taxonomy" id="479432"/>
    <lineage>
        <taxon>Bacteria</taxon>
        <taxon>Bacillati</taxon>
        <taxon>Actinomycetota</taxon>
        <taxon>Actinomycetes</taxon>
        <taxon>Streptosporangiales</taxon>
        <taxon>Streptosporangiaceae</taxon>
        <taxon>Streptosporangium</taxon>
    </lineage>
</organism>